<keyword evidence="4" id="KW-1185">Reference proteome</keyword>
<feature type="region of interest" description="Disordered" evidence="1">
    <location>
        <begin position="92"/>
        <end position="127"/>
    </location>
</feature>
<evidence type="ECO:0000313" key="3">
    <source>
        <dbReference type="EMBL" id="MFC3166193.1"/>
    </source>
</evidence>
<sequence>MTTLFAFLHHVAAALLISALAVEFAGIRLDLTLASAKTLRLADATLGAAAAMLLAVGGLRVLLFEMGAGPVDKLPYERLADGASCACNKDSHDLSPLSVRSPPTFSPPFFRADTAADGNKTKRTGPL</sequence>
<protein>
    <submittedName>
        <fullName evidence="3">DUF2214 family protein</fullName>
    </submittedName>
</protein>
<feature type="compositionally biased region" description="Low complexity" evidence="1">
    <location>
        <begin position="101"/>
        <end position="110"/>
    </location>
</feature>
<name>A0ABV7I9J3_9HYPH</name>
<keyword evidence="2" id="KW-0812">Transmembrane</keyword>
<evidence type="ECO:0000256" key="1">
    <source>
        <dbReference type="SAM" id="MobiDB-lite"/>
    </source>
</evidence>
<comment type="caution">
    <text evidence="3">The sequence shown here is derived from an EMBL/GenBank/DDBJ whole genome shotgun (WGS) entry which is preliminary data.</text>
</comment>
<dbReference type="Proteomes" id="UP001595647">
    <property type="component" value="Unassembled WGS sequence"/>
</dbReference>
<gene>
    <name evidence="3" type="ORF">ACFOHV_23195</name>
</gene>
<dbReference type="Pfam" id="PF09980">
    <property type="entry name" value="DUF2214"/>
    <property type="match status" value="1"/>
</dbReference>
<evidence type="ECO:0000256" key="2">
    <source>
        <dbReference type="SAM" id="Phobius"/>
    </source>
</evidence>
<organism evidence="3 4">
    <name type="scientific">Ciceribacter thiooxidans</name>
    <dbReference type="NCBI Taxonomy" id="1969821"/>
    <lineage>
        <taxon>Bacteria</taxon>
        <taxon>Pseudomonadati</taxon>
        <taxon>Pseudomonadota</taxon>
        <taxon>Alphaproteobacteria</taxon>
        <taxon>Hyphomicrobiales</taxon>
        <taxon>Rhizobiaceae</taxon>
        <taxon>Ciceribacter</taxon>
    </lineage>
</organism>
<dbReference type="InterPro" id="IPR018706">
    <property type="entry name" value="DUF2214_membrane"/>
</dbReference>
<proteinExistence type="predicted"/>
<accession>A0ABV7I9J3</accession>
<dbReference type="RefSeq" id="WP_182308889.1">
    <property type="nucleotide sequence ID" value="NZ_CP059897.1"/>
</dbReference>
<evidence type="ECO:0000313" key="4">
    <source>
        <dbReference type="Proteomes" id="UP001595647"/>
    </source>
</evidence>
<keyword evidence="2" id="KW-0472">Membrane</keyword>
<keyword evidence="2" id="KW-1133">Transmembrane helix</keyword>
<feature type="transmembrane region" description="Helical" evidence="2">
    <location>
        <begin position="45"/>
        <end position="63"/>
    </location>
</feature>
<dbReference type="EMBL" id="JBHRTG010000019">
    <property type="protein sequence ID" value="MFC3166193.1"/>
    <property type="molecule type" value="Genomic_DNA"/>
</dbReference>
<reference evidence="4" key="1">
    <citation type="journal article" date="2019" name="Int. J. Syst. Evol. Microbiol.">
        <title>The Global Catalogue of Microorganisms (GCM) 10K type strain sequencing project: providing services to taxonomists for standard genome sequencing and annotation.</title>
        <authorList>
            <consortium name="The Broad Institute Genomics Platform"/>
            <consortium name="The Broad Institute Genome Sequencing Center for Infectious Disease"/>
            <person name="Wu L."/>
            <person name="Ma J."/>
        </authorList>
    </citation>
    <scope>NUCLEOTIDE SEQUENCE [LARGE SCALE GENOMIC DNA]</scope>
    <source>
        <strain evidence="4">KCTC 52231</strain>
    </source>
</reference>